<proteinExistence type="predicted"/>
<dbReference type="RefSeq" id="WP_191269418.1">
    <property type="nucleotide sequence ID" value="NZ_BMXJ01000003.1"/>
</dbReference>
<keyword evidence="2" id="KW-1185">Reference proteome</keyword>
<protein>
    <submittedName>
        <fullName evidence="1">Uncharacterized protein</fullName>
    </submittedName>
</protein>
<evidence type="ECO:0000313" key="1">
    <source>
        <dbReference type="EMBL" id="MBE1458601.1"/>
    </source>
</evidence>
<accession>A0ABR9HHU9</accession>
<sequence>MTGHEHRWAAASAHATSEGLVGYQRCRCGGHRVAPSAPTTQARPRSP</sequence>
<organism evidence="1 2">
    <name type="scientific">Nocardiopsis terrae</name>
    <dbReference type="NCBI Taxonomy" id="372655"/>
    <lineage>
        <taxon>Bacteria</taxon>
        <taxon>Bacillati</taxon>
        <taxon>Actinomycetota</taxon>
        <taxon>Actinomycetes</taxon>
        <taxon>Streptosporangiales</taxon>
        <taxon>Nocardiopsidaceae</taxon>
        <taxon>Nocardiopsis</taxon>
    </lineage>
</organism>
<name>A0ABR9HHU9_9ACTN</name>
<gene>
    <name evidence="1" type="ORF">H4W79_002815</name>
</gene>
<comment type="caution">
    <text evidence="1">The sequence shown here is derived from an EMBL/GenBank/DDBJ whole genome shotgun (WGS) entry which is preliminary data.</text>
</comment>
<dbReference type="EMBL" id="JADBDY010000001">
    <property type="protein sequence ID" value="MBE1458601.1"/>
    <property type="molecule type" value="Genomic_DNA"/>
</dbReference>
<dbReference type="Proteomes" id="UP000598217">
    <property type="component" value="Unassembled WGS sequence"/>
</dbReference>
<reference evidence="1 2" key="1">
    <citation type="submission" date="2020-10" db="EMBL/GenBank/DDBJ databases">
        <title>Sequencing the genomes of 1000 actinobacteria strains.</title>
        <authorList>
            <person name="Klenk H.-P."/>
        </authorList>
    </citation>
    <scope>NUCLEOTIDE SEQUENCE [LARGE SCALE GENOMIC DNA]</scope>
    <source>
        <strain evidence="1 2">DSM 45157</strain>
    </source>
</reference>
<evidence type="ECO:0000313" key="2">
    <source>
        <dbReference type="Proteomes" id="UP000598217"/>
    </source>
</evidence>